<proteinExistence type="predicted"/>
<sequence length="112" mass="12905">MWRSHGTRYGGTSMGRWPQDHLDRSCYRGSSCTQKWCPSHSGRDQKKNSELESKARCLRLQSNRPVQSLNSTPFHPENQVIVFQKEQGRLRGGKGSERDERIEMRICGIQGN</sequence>
<feature type="compositionally biased region" description="Basic and acidic residues" evidence="1">
    <location>
        <begin position="41"/>
        <end position="51"/>
    </location>
</feature>
<feature type="non-terminal residue" evidence="2">
    <location>
        <position position="112"/>
    </location>
</feature>
<evidence type="ECO:0000256" key="1">
    <source>
        <dbReference type="SAM" id="MobiDB-lite"/>
    </source>
</evidence>
<gene>
    <name evidence="2" type="primary">DDB_G0292016_1</name>
    <name evidence="2" type="ORF">g.114877</name>
</gene>
<dbReference type="AlphaFoldDB" id="A0A1D1XIF9"/>
<feature type="region of interest" description="Disordered" evidence="1">
    <location>
        <begin position="1"/>
        <end position="51"/>
    </location>
</feature>
<protein>
    <submittedName>
        <fullName evidence="2">von Willebrand factor A domain-containing protein DDB_G0292016</fullName>
    </submittedName>
</protein>
<evidence type="ECO:0000313" key="2">
    <source>
        <dbReference type="EMBL" id="JAT42190.1"/>
    </source>
</evidence>
<name>A0A1D1XIF9_9ARAE</name>
<accession>A0A1D1XIF9</accession>
<organism evidence="2">
    <name type="scientific">Anthurium amnicola</name>
    <dbReference type="NCBI Taxonomy" id="1678845"/>
    <lineage>
        <taxon>Eukaryota</taxon>
        <taxon>Viridiplantae</taxon>
        <taxon>Streptophyta</taxon>
        <taxon>Embryophyta</taxon>
        <taxon>Tracheophyta</taxon>
        <taxon>Spermatophyta</taxon>
        <taxon>Magnoliopsida</taxon>
        <taxon>Liliopsida</taxon>
        <taxon>Araceae</taxon>
        <taxon>Pothoideae</taxon>
        <taxon>Potheae</taxon>
        <taxon>Anthurium</taxon>
    </lineage>
</organism>
<dbReference type="EMBL" id="GDJX01025746">
    <property type="protein sequence ID" value="JAT42190.1"/>
    <property type="molecule type" value="Transcribed_RNA"/>
</dbReference>
<reference evidence="2" key="1">
    <citation type="submission" date="2015-07" db="EMBL/GenBank/DDBJ databases">
        <title>Transcriptome Assembly of Anthurium amnicola.</title>
        <authorList>
            <person name="Suzuki J."/>
        </authorList>
    </citation>
    <scope>NUCLEOTIDE SEQUENCE</scope>
</reference>